<dbReference type="Gramene" id="PNW89089">
    <property type="protein sequence ID" value="PNW89089"/>
    <property type="gene ID" value="CHLRE_01g068377v5"/>
</dbReference>
<dbReference type="GO" id="GO:0042254">
    <property type="term" value="P:ribosome biogenesis"/>
    <property type="evidence" value="ECO:0007669"/>
    <property type="project" value="InterPro"/>
</dbReference>
<sequence>MAEQGAANSLVAELLAGGRAKANHVVKLIAMIQNCKMEAALKTAIQGLKQFFVAAGQDGHLAGSVGSTAVGSRPAKRQKVDSQEPQPDAAPDAEAQYRQWLGRQYAAFVGQMLALTTGSPLPSAAGGEAAAAAAAAAGSEAGVRKALLQRTAGVQVVAAAALMECVRSELGPGGFSGRLYGRLLSGVLTGPGVRPEVFALLFNKYLALADVRFYTLATVRAVAVKYSSGAAVPRAGGAMEGEDQQEAADVEALAAVAAEVAAGAGSNGAAAGSAGPGPESVLPLPDLTRNLLDVLGHCEAQLPADPTAWNTWCGAAEFNLVAAAADRNESARLRRKRKEQEQKEAGGQAAAQAAAGLRKVVWANAKTQKRFYSDAWLALLALPLPSDVLRKALVRLPGSVIPHMLGPQLLADFLTHCLNRGGLTGMLALNGLFLLVTRHGLEYPQFFARLYQLLVPEAFASRNRAQFFRLADLFLSSSLVPAYTVAAFVKRFARLALAAPPPGAMVAIAFIHNLVRRHPALAVMLHNPQAAAAAEGRGGAGDKRQAGGKQAAAGVDVYDEAEPDPARSRAVESSLWEVEALRNHYCPQVSTFCAVLDKDLTDRTKTAEVNLEDLLGAAGRDAPGGAAGSYNALIRGELARKLRHVPTAFYGLGQAPTCLFGIGVADDFAGVAMTSGVTSC</sequence>
<comment type="similarity">
    <text evidence="1">Belongs to the CBF/MAK21 family.</text>
</comment>
<dbReference type="GO" id="GO:0032040">
    <property type="term" value="C:small-subunit processome"/>
    <property type="evidence" value="ECO:0000318"/>
    <property type="project" value="GO_Central"/>
</dbReference>
<evidence type="ECO:0000256" key="1">
    <source>
        <dbReference type="ARBA" id="ARBA00007797"/>
    </source>
</evidence>
<dbReference type="KEGG" id="cre:CHLRE_01g068377v5"/>
<dbReference type="InterPro" id="IPR005612">
    <property type="entry name" value="CCAAT-binding_factor"/>
</dbReference>
<dbReference type="GeneID" id="5725756"/>
<dbReference type="GO" id="GO:0030692">
    <property type="term" value="C:Noc4p-Nop14p complex"/>
    <property type="evidence" value="ECO:0000318"/>
    <property type="project" value="GO_Central"/>
</dbReference>
<dbReference type="Pfam" id="PF03914">
    <property type="entry name" value="CBF"/>
    <property type="match status" value="1"/>
</dbReference>
<dbReference type="EMBL" id="CM008962">
    <property type="protein sequence ID" value="PNW89089.1"/>
    <property type="molecule type" value="Genomic_DNA"/>
</dbReference>
<feature type="compositionally biased region" description="Low complexity" evidence="2">
    <location>
        <begin position="83"/>
        <end position="93"/>
    </location>
</feature>
<name>A0A2K3E8I4_CHLRE</name>
<dbReference type="RefSeq" id="XP_042928998.1">
    <property type="nucleotide sequence ID" value="XM_043059084.1"/>
</dbReference>
<dbReference type="PANTHER" id="PTHR12455:SF0">
    <property type="entry name" value="NUCLEOLAR COMPLEX PROTEIN 4 HOMOLOG"/>
    <property type="match status" value="1"/>
</dbReference>
<proteinExistence type="inferred from homology"/>
<evidence type="ECO:0000313" key="5">
    <source>
        <dbReference type="Proteomes" id="UP000006906"/>
    </source>
</evidence>
<dbReference type="GO" id="GO:0005730">
    <property type="term" value="C:nucleolus"/>
    <property type="evidence" value="ECO:0000318"/>
    <property type="project" value="GO_Central"/>
</dbReference>
<dbReference type="STRING" id="3055.A0A2K3E8I4"/>
<evidence type="ECO:0000313" key="4">
    <source>
        <dbReference type="EMBL" id="PNW89089.1"/>
    </source>
</evidence>
<evidence type="ECO:0000256" key="2">
    <source>
        <dbReference type="SAM" id="MobiDB-lite"/>
    </source>
</evidence>
<gene>
    <name evidence="4" type="ORF">CHLRE_01g068377v5</name>
</gene>
<organism evidence="4 5">
    <name type="scientific">Chlamydomonas reinhardtii</name>
    <name type="common">Chlamydomonas smithii</name>
    <dbReference type="NCBI Taxonomy" id="3055"/>
    <lineage>
        <taxon>Eukaryota</taxon>
        <taxon>Viridiplantae</taxon>
        <taxon>Chlorophyta</taxon>
        <taxon>core chlorophytes</taxon>
        <taxon>Chlorophyceae</taxon>
        <taxon>CS clade</taxon>
        <taxon>Chlamydomonadales</taxon>
        <taxon>Chlamydomonadaceae</taxon>
        <taxon>Chlamydomonas</taxon>
    </lineage>
</organism>
<dbReference type="InParanoid" id="A0A2K3E8I4"/>
<protein>
    <recommendedName>
        <fullName evidence="3">CCAAT-binding factor domain-containing protein</fullName>
    </recommendedName>
</protein>
<feature type="domain" description="CCAAT-binding factor" evidence="3">
    <location>
        <begin position="426"/>
        <end position="592"/>
    </location>
</feature>
<dbReference type="PaxDb" id="3055-EDO98320"/>
<dbReference type="AlphaFoldDB" id="A0A2K3E8I4"/>
<accession>A0A2K3E8I4</accession>
<keyword evidence="5" id="KW-1185">Reference proteome</keyword>
<dbReference type="OrthoDB" id="10263185at2759"/>
<evidence type="ECO:0000259" key="3">
    <source>
        <dbReference type="Pfam" id="PF03914"/>
    </source>
</evidence>
<dbReference type="ExpressionAtlas" id="A0A2K3E8I4">
    <property type="expression patterns" value="baseline"/>
</dbReference>
<feature type="region of interest" description="Disordered" evidence="2">
    <location>
        <begin position="65"/>
        <end position="93"/>
    </location>
</feature>
<dbReference type="PANTHER" id="PTHR12455">
    <property type="entry name" value="NUCLEOLAR COMPLEX PROTEIN 4"/>
    <property type="match status" value="1"/>
</dbReference>
<dbReference type="Proteomes" id="UP000006906">
    <property type="component" value="Chromosome 1"/>
</dbReference>
<dbReference type="InterPro" id="IPR027193">
    <property type="entry name" value="Noc4"/>
</dbReference>
<reference evidence="4 5" key="1">
    <citation type="journal article" date="2007" name="Science">
        <title>The Chlamydomonas genome reveals the evolution of key animal and plant functions.</title>
        <authorList>
            <person name="Merchant S.S."/>
            <person name="Prochnik S.E."/>
            <person name="Vallon O."/>
            <person name="Harris E.H."/>
            <person name="Karpowicz S.J."/>
            <person name="Witman G.B."/>
            <person name="Terry A."/>
            <person name="Salamov A."/>
            <person name="Fritz-Laylin L.K."/>
            <person name="Marechal-Drouard L."/>
            <person name="Marshall W.F."/>
            <person name="Qu L.H."/>
            <person name="Nelson D.R."/>
            <person name="Sanderfoot A.A."/>
            <person name="Spalding M.H."/>
            <person name="Kapitonov V.V."/>
            <person name="Ren Q."/>
            <person name="Ferris P."/>
            <person name="Lindquist E."/>
            <person name="Shapiro H."/>
            <person name="Lucas S.M."/>
            <person name="Grimwood J."/>
            <person name="Schmutz J."/>
            <person name="Cardol P."/>
            <person name="Cerutti H."/>
            <person name="Chanfreau G."/>
            <person name="Chen C.L."/>
            <person name="Cognat V."/>
            <person name="Croft M.T."/>
            <person name="Dent R."/>
            <person name="Dutcher S."/>
            <person name="Fernandez E."/>
            <person name="Fukuzawa H."/>
            <person name="Gonzalez-Ballester D."/>
            <person name="Gonzalez-Halphen D."/>
            <person name="Hallmann A."/>
            <person name="Hanikenne M."/>
            <person name="Hippler M."/>
            <person name="Inwood W."/>
            <person name="Jabbari K."/>
            <person name="Kalanon M."/>
            <person name="Kuras R."/>
            <person name="Lefebvre P.A."/>
            <person name="Lemaire S.D."/>
            <person name="Lobanov A.V."/>
            <person name="Lohr M."/>
            <person name="Manuell A."/>
            <person name="Meier I."/>
            <person name="Mets L."/>
            <person name="Mittag M."/>
            <person name="Mittelmeier T."/>
            <person name="Moroney J.V."/>
            <person name="Moseley J."/>
            <person name="Napoli C."/>
            <person name="Nedelcu A.M."/>
            <person name="Niyogi K."/>
            <person name="Novoselov S.V."/>
            <person name="Paulsen I.T."/>
            <person name="Pazour G."/>
            <person name="Purton S."/>
            <person name="Ral J.P."/>
            <person name="Riano-Pachon D.M."/>
            <person name="Riekhof W."/>
            <person name="Rymarquis L."/>
            <person name="Schroda M."/>
            <person name="Stern D."/>
            <person name="Umen J."/>
            <person name="Willows R."/>
            <person name="Wilson N."/>
            <person name="Zimmer S.L."/>
            <person name="Allmer J."/>
            <person name="Balk J."/>
            <person name="Bisova K."/>
            <person name="Chen C.J."/>
            <person name="Elias M."/>
            <person name="Gendler K."/>
            <person name="Hauser C."/>
            <person name="Lamb M.R."/>
            <person name="Ledford H."/>
            <person name="Long J.C."/>
            <person name="Minagawa J."/>
            <person name="Page M.D."/>
            <person name="Pan J."/>
            <person name="Pootakham W."/>
            <person name="Roje S."/>
            <person name="Rose A."/>
            <person name="Stahlberg E."/>
            <person name="Terauchi A.M."/>
            <person name="Yang P."/>
            <person name="Ball S."/>
            <person name="Bowler C."/>
            <person name="Dieckmann C.L."/>
            <person name="Gladyshev V.N."/>
            <person name="Green P."/>
            <person name="Jorgensen R."/>
            <person name="Mayfield S."/>
            <person name="Mueller-Roeber B."/>
            <person name="Rajamani S."/>
            <person name="Sayre R.T."/>
            <person name="Brokstein P."/>
            <person name="Dubchak I."/>
            <person name="Goodstein D."/>
            <person name="Hornick L."/>
            <person name="Huang Y.W."/>
            <person name="Jhaveri J."/>
            <person name="Luo Y."/>
            <person name="Martinez D."/>
            <person name="Ngau W.C."/>
            <person name="Otillar B."/>
            <person name="Poliakov A."/>
            <person name="Porter A."/>
            <person name="Szajkowski L."/>
            <person name="Werner G."/>
            <person name="Zhou K."/>
            <person name="Grigoriev I.V."/>
            <person name="Rokhsar D.S."/>
            <person name="Grossman A.R."/>
        </authorList>
    </citation>
    <scope>NUCLEOTIDE SEQUENCE [LARGE SCALE GENOMIC DNA]</scope>
    <source>
        <strain evidence="5">CC-503</strain>
    </source>
</reference>